<evidence type="ECO:0000256" key="1">
    <source>
        <dbReference type="ARBA" id="ARBA00025483"/>
    </source>
</evidence>
<keyword evidence="5" id="KW-1185">Reference proteome</keyword>
<evidence type="ECO:0000313" key="5">
    <source>
        <dbReference type="Proteomes" id="UP000199564"/>
    </source>
</evidence>
<dbReference type="Proteomes" id="UP000199564">
    <property type="component" value="Unassembled WGS sequence"/>
</dbReference>
<dbReference type="InterPro" id="IPR035901">
    <property type="entry name" value="GIY-YIG_endonuc_sf"/>
</dbReference>
<feature type="domain" description="GIY-YIG" evidence="3">
    <location>
        <begin position="196"/>
        <end position="274"/>
    </location>
</feature>
<dbReference type="InterPro" id="IPR047296">
    <property type="entry name" value="GIY-YIG_UvrC_Cho"/>
</dbReference>
<accession>A0A1I5BR94</accession>
<dbReference type="Gene3D" id="3.30.420.10">
    <property type="entry name" value="Ribonuclease H-like superfamily/Ribonuclease H"/>
    <property type="match status" value="1"/>
</dbReference>
<dbReference type="InterPro" id="IPR012337">
    <property type="entry name" value="RNaseH-like_sf"/>
</dbReference>
<evidence type="ECO:0000256" key="2">
    <source>
        <dbReference type="ARBA" id="ARBA00026073"/>
    </source>
</evidence>
<dbReference type="InterPro" id="IPR006054">
    <property type="entry name" value="DnaQ"/>
</dbReference>
<name>A0A1I5BR94_9BACT</name>
<evidence type="ECO:0000313" key="4">
    <source>
        <dbReference type="EMBL" id="SFN77189.1"/>
    </source>
</evidence>
<evidence type="ECO:0000259" key="3">
    <source>
        <dbReference type="PROSITE" id="PS50164"/>
    </source>
</evidence>
<dbReference type="STRING" id="226506.SAMN04488519_1029"/>
<dbReference type="Pfam" id="PF00929">
    <property type="entry name" value="RNase_T"/>
    <property type="match status" value="1"/>
</dbReference>
<dbReference type="SUPFAM" id="SSF82771">
    <property type="entry name" value="GIY-YIG endonuclease"/>
    <property type="match status" value="1"/>
</dbReference>
<dbReference type="GO" id="GO:0045004">
    <property type="term" value="P:DNA replication proofreading"/>
    <property type="evidence" value="ECO:0007669"/>
    <property type="project" value="TreeGrafter"/>
</dbReference>
<dbReference type="PROSITE" id="PS50164">
    <property type="entry name" value="GIY_YIG"/>
    <property type="match status" value="1"/>
</dbReference>
<dbReference type="GO" id="GO:0008408">
    <property type="term" value="F:3'-5' exonuclease activity"/>
    <property type="evidence" value="ECO:0007669"/>
    <property type="project" value="TreeGrafter"/>
</dbReference>
<dbReference type="SMART" id="SM00465">
    <property type="entry name" value="GIYc"/>
    <property type="match status" value="1"/>
</dbReference>
<reference evidence="5" key="1">
    <citation type="submission" date="2016-10" db="EMBL/GenBank/DDBJ databases">
        <authorList>
            <person name="Varghese N."/>
            <person name="Submissions S."/>
        </authorList>
    </citation>
    <scope>NUCLEOTIDE SEQUENCE [LARGE SCALE GENOMIC DNA]</scope>
    <source>
        <strain evidence="5">DSM 15282</strain>
    </source>
</reference>
<dbReference type="PANTHER" id="PTHR30231">
    <property type="entry name" value="DNA POLYMERASE III SUBUNIT EPSILON"/>
    <property type="match status" value="1"/>
</dbReference>
<dbReference type="CDD" id="cd10434">
    <property type="entry name" value="GIY-YIG_UvrC_Cho"/>
    <property type="match status" value="1"/>
</dbReference>
<dbReference type="SUPFAM" id="SSF53098">
    <property type="entry name" value="Ribonuclease H-like"/>
    <property type="match status" value="1"/>
</dbReference>
<proteinExistence type="predicted"/>
<organism evidence="4 5">
    <name type="scientific">Algoriphagus ornithinivorans</name>
    <dbReference type="NCBI Taxonomy" id="226506"/>
    <lineage>
        <taxon>Bacteria</taxon>
        <taxon>Pseudomonadati</taxon>
        <taxon>Bacteroidota</taxon>
        <taxon>Cytophagia</taxon>
        <taxon>Cytophagales</taxon>
        <taxon>Cyclobacteriaceae</taxon>
        <taxon>Algoriphagus</taxon>
    </lineage>
</organism>
<comment type="subunit">
    <text evidence="2">DNA polymerase III contains a core (composed of alpha, epsilon and theta chains) that associates with a tau subunit. This core dimerizes to form the POLIII' complex. PolIII' associates with the gamma complex (composed of gamma, delta, delta', psi and chi chains) and with the beta chain to form the complete DNA polymerase III complex.</text>
</comment>
<dbReference type="InterPro" id="IPR013520">
    <property type="entry name" value="Ribonucl_H"/>
</dbReference>
<dbReference type="InterPro" id="IPR000305">
    <property type="entry name" value="GIY-YIG_endonuc"/>
</dbReference>
<dbReference type="SMART" id="SM00479">
    <property type="entry name" value="EXOIII"/>
    <property type="match status" value="1"/>
</dbReference>
<protein>
    <submittedName>
        <fullName evidence="4">DNA polymerase-3 subunit epsilon</fullName>
    </submittedName>
</protein>
<dbReference type="AlphaFoldDB" id="A0A1I5BR94"/>
<dbReference type="GO" id="GO:0003887">
    <property type="term" value="F:DNA-directed DNA polymerase activity"/>
    <property type="evidence" value="ECO:0007669"/>
    <property type="project" value="InterPro"/>
</dbReference>
<dbReference type="GO" id="GO:0006289">
    <property type="term" value="P:nucleotide-excision repair"/>
    <property type="evidence" value="ECO:0007669"/>
    <property type="project" value="InterPro"/>
</dbReference>
<dbReference type="GO" id="GO:0003677">
    <property type="term" value="F:DNA binding"/>
    <property type="evidence" value="ECO:0007669"/>
    <property type="project" value="InterPro"/>
</dbReference>
<dbReference type="PANTHER" id="PTHR30231:SF37">
    <property type="entry name" value="EXODEOXYRIBONUCLEASE 10"/>
    <property type="match status" value="1"/>
</dbReference>
<dbReference type="InterPro" id="IPR036397">
    <property type="entry name" value="RNaseH_sf"/>
</dbReference>
<dbReference type="FunFam" id="3.30.420.10:FF:000045">
    <property type="entry name" value="3'-5' exonuclease DinG"/>
    <property type="match status" value="1"/>
</dbReference>
<comment type="function">
    <text evidence="1">DNA polymerase III is a complex, multichain enzyme responsible for most of the replicative synthesis in bacteria. The epsilon subunit contain the editing function and is a proofreading 3'-5' exonuclease.</text>
</comment>
<dbReference type="NCBIfam" id="TIGR00573">
    <property type="entry name" value="dnaq"/>
    <property type="match status" value="1"/>
</dbReference>
<dbReference type="Gene3D" id="3.40.1440.10">
    <property type="entry name" value="GIY-YIG endonuclease"/>
    <property type="match status" value="1"/>
</dbReference>
<dbReference type="Pfam" id="PF01541">
    <property type="entry name" value="GIY-YIG"/>
    <property type="match status" value="1"/>
</dbReference>
<dbReference type="GO" id="GO:0005829">
    <property type="term" value="C:cytosol"/>
    <property type="evidence" value="ECO:0007669"/>
    <property type="project" value="TreeGrafter"/>
</dbReference>
<sequence>MEFAIVDIETTGGNFRNGGITEVAIVIHDGQQIVHEYQSLINPQQNIPAYITGLTGIDDAMVRDSPTFEEIAEEIYELLDGKVFVAHQVNFDFGFIREFLGRSGFELKNPKLCTVRLSRKIFPGMRSYSLGRICEQRNIPILARHRAMGDAKATAILFGQMLEENPEVIYSGLKKNSGESFLPPNFSSQRFREIPEKCGVYYMLDQKGKVIYVGKANNIRDRFRGHFTGQSHPSIKQELKAEVTDLKWKLTGSEFMALLLETLEIKRIWPKYNAALKSPRNIWVLFSYQDGRGFTRFQIAKVNKSLQPLETFFSSEEAKAFLTDAIQTYELCSKLCGIRKVNCEVVNDTICQGACAEKEDALKYNQRAQIFIQKVKDSKGAIRLELEGRTEDERAVCVFEGGMLREYGFIKDESEKLEAVKPYPETSYVLRQFLHQFSAQQIQVISSRRNNQEILSFEF</sequence>
<gene>
    <name evidence="4" type="ORF">SAMN04488519_1029</name>
</gene>
<dbReference type="CDD" id="cd06127">
    <property type="entry name" value="DEDDh"/>
    <property type="match status" value="1"/>
</dbReference>
<dbReference type="EMBL" id="FOVW01000002">
    <property type="protein sequence ID" value="SFN77189.1"/>
    <property type="molecule type" value="Genomic_DNA"/>
</dbReference>
<dbReference type="RefSeq" id="WP_091649751.1">
    <property type="nucleotide sequence ID" value="NZ_FOVW01000002.1"/>
</dbReference>